<accession>A0ABT4M562</accession>
<evidence type="ECO:0000256" key="4">
    <source>
        <dbReference type="ARBA" id="ARBA00022764"/>
    </source>
</evidence>
<keyword evidence="3 6" id="KW-0732">Signal</keyword>
<organism evidence="7 8">
    <name type="scientific">Castellaniella denitrificans</name>
    <dbReference type="NCBI Taxonomy" id="56119"/>
    <lineage>
        <taxon>Bacteria</taxon>
        <taxon>Pseudomonadati</taxon>
        <taxon>Pseudomonadota</taxon>
        <taxon>Betaproteobacteria</taxon>
        <taxon>Burkholderiales</taxon>
        <taxon>Alcaligenaceae</taxon>
        <taxon>Castellaniella</taxon>
    </lineage>
</organism>
<reference evidence="7" key="1">
    <citation type="submission" date="2022-12" db="EMBL/GenBank/DDBJ databases">
        <title>Bacterial isolates from different developmental stages of Nematostella vectensis.</title>
        <authorList>
            <person name="Fraune S."/>
        </authorList>
    </citation>
    <scope>NUCLEOTIDE SEQUENCE</scope>
    <source>
        <strain evidence="7">G21619-S1</strain>
    </source>
</reference>
<feature type="signal peptide" evidence="6">
    <location>
        <begin position="1"/>
        <end position="30"/>
    </location>
</feature>
<keyword evidence="4" id="KW-0574">Periplasm</keyword>
<comment type="caution">
    <text evidence="7">The sequence shown here is derived from an EMBL/GenBank/DDBJ whole genome shotgun (WGS) entry which is preliminary data.</text>
</comment>
<dbReference type="InterPro" id="IPR025961">
    <property type="entry name" value="Metal_resist"/>
</dbReference>
<dbReference type="PIRSF" id="PIRSF034445">
    <property type="entry name" value="CpxP_Spy"/>
    <property type="match status" value="1"/>
</dbReference>
<dbReference type="InterPro" id="IPR012899">
    <property type="entry name" value="LTXXQ"/>
</dbReference>
<comment type="similarity">
    <text evidence="2">Belongs to the CpxP/Spy family.</text>
</comment>
<evidence type="ECO:0000313" key="7">
    <source>
        <dbReference type="EMBL" id="MCZ4330459.1"/>
    </source>
</evidence>
<evidence type="ECO:0000256" key="6">
    <source>
        <dbReference type="SAM" id="SignalP"/>
    </source>
</evidence>
<evidence type="ECO:0000256" key="1">
    <source>
        <dbReference type="ARBA" id="ARBA00004418"/>
    </source>
</evidence>
<evidence type="ECO:0000256" key="2">
    <source>
        <dbReference type="ARBA" id="ARBA00008441"/>
    </source>
</evidence>
<proteinExistence type="inferred from homology"/>
<protein>
    <submittedName>
        <fullName evidence="7">Spy/CpxP family protein refolding chaperone</fullName>
    </submittedName>
</protein>
<keyword evidence="8" id="KW-1185">Reference proteome</keyword>
<gene>
    <name evidence="7" type="ORF">O4H32_10895</name>
</gene>
<dbReference type="Pfam" id="PF13801">
    <property type="entry name" value="Metal_resist"/>
    <property type="match status" value="1"/>
</dbReference>
<dbReference type="RefSeq" id="WP_269359090.1">
    <property type="nucleotide sequence ID" value="NZ_JAPWHE010000007.1"/>
</dbReference>
<feature type="chain" id="PRO_5045563942" evidence="6">
    <location>
        <begin position="31"/>
        <end position="168"/>
    </location>
</feature>
<dbReference type="InterPro" id="IPR052211">
    <property type="entry name" value="Cpx_auxiliary_protein"/>
</dbReference>
<comment type="subcellular location">
    <subcellularLocation>
        <location evidence="1">Periplasm</location>
    </subcellularLocation>
</comment>
<dbReference type="EMBL" id="JAPWHE010000007">
    <property type="protein sequence ID" value="MCZ4330459.1"/>
    <property type="molecule type" value="Genomic_DNA"/>
</dbReference>
<dbReference type="Gene3D" id="1.20.120.1490">
    <property type="match status" value="1"/>
</dbReference>
<dbReference type="PANTHER" id="PTHR38102">
    <property type="entry name" value="PERIPLASMIC CHAPERONE SPY"/>
    <property type="match status" value="1"/>
</dbReference>
<name>A0ABT4M562_9BURK</name>
<evidence type="ECO:0000313" key="8">
    <source>
        <dbReference type="Proteomes" id="UP001068379"/>
    </source>
</evidence>
<evidence type="ECO:0000256" key="3">
    <source>
        <dbReference type="ARBA" id="ARBA00022729"/>
    </source>
</evidence>
<sequence>MHFDHLTRARSLSALAMATALVAAPLAASAAPGMPDEGGPRHHQKGGFGHHGADSGRFGAAHGLRALDLSQDQQDRIFKIRHDQEQAFYDSEKALRAARESLRDIGRADTFDEAKARQAADALGQAQSRMALLRAQTDAQIRAVLTPDQRQKLADLRAPRRAGQSGKS</sequence>
<feature type="region of interest" description="Disordered" evidence="5">
    <location>
        <begin position="30"/>
        <end position="55"/>
    </location>
</feature>
<dbReference type="CDD" id="cd09916">
    <property type="entry name" value="CpxP_like"/>
    <property type="match status" value="1"/>
</dbReference>
<dbReference type="Proteomes" id="UP001068379">
    <property type="component" value="Unassembled WGS sequence"/>
</dbReference>
<evidence type="ECO:0000256" key="5">
    <source>
        <dbReference type="SAM" id="MobiDB-lite"/>
    </source>
</evidence>
<dbReference type="PANTHER" id="PTHR38102:SF1">
    <property type="entry name" value="PERIPLASMIC CHAPERONE SPY"/>
    <property type="match status" value="1"/>
</dbReference>